<dbReference type="PANTHER" id="PTHR43320:SF1">
    <property type="entry name" value="OS01G0105900 PROTEIN"/>
    <property type="match status" value="1"/>
</dbReference>
<proteinExistence type="inferred from homology"/>
<dbReference type="InterPro" id="IPR002173">
    <property type="entry name" value="Carboh/pur_kinase_PfkB_CS"/>
</dbReference>
<dbReference type="AlphaFoldDB" id="A0A7S3XE40"/>
<dbReference type="Gene3D" id="3.40.1190.20">
    <property type="match status" value="1"/>
</dbReference>
<comment type="similarity">
    <text evidence="1">Belongs to the carbohydrate kinase PfkB family.</text>
</comment>
<organism evidence="5">
    <name type="scientific">Picocystis salinarum</name>
    <dbReference type="NCBI Taxonomy" id="88271"/>
    <lineage>
        <taxon>Eukaryota</taxon>
        <taxon>Viridiplantae</taxon>
        <taxon>Chlorophyta</taxon>
        <taxon>Picocystophyceae</taxon>
        <taxon>Picocystales</taxon>
        <taxon>Picocystaceae</taxon>
        <taxon>Picocystis</taxon>
    </lineage>
</organism>
<dbReference type="InterPro" id="IPR029056">
    <property type="entry name" value="Ribokinase-like"/>
</dbReference>
<dbReference type="Pfam" id="PF00294">
    <property type="entry name" value="PfkB"/>
    <property type="match status" value="1"/>
</dbReference>
<dbReference type="SUPFAM" id="SSF53613">
    <property type="entry name" value="Ribokinase-like"/>
    <property type="match status" value="1"/>
</dbReference>
<evidence type="ECO:0000256" key="2">
    <source>
        <dbReference type="ARBA" id="ARBA00022679"/>
    </source>
</evidence>
<dbReference type="Gene3D" id="3.40.50.450">
    <property type="match status" value="1"/>
</dbReference>
<keyword evidence="2" id="KW-0808">Transferase</keyword>
<feature type="domain" description="Carbohydrate kinase PfkB" evidence="4">
    <location>
        <begin position="54"/>
        <end position="321"/>
    </location>
</feature>
<dbReference type="GO" id="GO:0016301">
    <property type="term" value="F:kinase activity"/>
    <property type="evidence" value="ECO:0007669"/>
    <property type="project" value="UniProtKB-KW"/>
</dbReference>
<evidence type="ECO:0000256" key="1">
    <source>
        <dbReference type="ARBA" id="ARBA00010688"/>
    </source>
</evidence>
<evidence type="ECO:0000259" key="4">
    <source>
        <dbReference type="Pfam" id="PF00294"/>
    </source>
</evidence>
<keyword evidence="3" id="KW-0418">Kinase</keyword>
<dbReference type="PANTHER" id="PTHR43320">
    <property type="entry name" value="SUGAR KINASE"/>
    <property type="match status" value="1"/>
</dbReference>
<dbReference type="Pfam" id="PF03641">
    <property type="entry name" value="Lysine_decarbox"/>
    <property type="match status" value="1"/>
</dbReference>
<dbReference type="CDD" id="cd01168">
    <property type="entry name" value="adenosine_kinase"/>
    <property type="match status" value="1"/>
</dbReference>
<accession>A0A7S3XE40</accession>
<evidence type="ECO:0000313" key="5">
    <source>
        <dbReference type="EMBL" id="CAE0610297.1"/>
    </source>
</evidence>
<evidence type="ECO:0000256" key="3">
    <source>
        <dbReference type="ARBA" id="ARBA00022777"/>
    </source>
</evidence>
<dbReference type="InterPro" id="IPR052700">
    <property type="entry name" value="Carb_kinase_PfkB-like"/>
</dbReference>
<dbReference type="EMBL" id="HBIS01004548">
    <property type="protein sequence ID" value="CAE0610297.1"/>
    <property type="molecule type" value="Transcribed_RNA"/>
</dbReference>
<sequence>MEAQTSSAPDVVALQPVAVVDHLAKVSSTKLLDLLVDGKPGGSQRVQVKQVQEMLSQLGPFVSQPGGSAANTTRGMAAGFHVSAGLIGALGNDEWGSMFRSGMEMVGVDTTRMRDVNGPTGRCVVLVGEDGQRTMRPCLSDAVRIRASELQLEDFRGAKVAVIPGYAFYGKDLVETSCRLAKQAGCTVALDFASFEVVRDFAEELDKVLHSGNVDVVFCNEDEAKQYMKEQTEDFAPFLQQIGQYVDTVALTLGEKGCLVKKKGSETFAQPASVVSKVVDTTGAGDLFEAGFLFGLLNNYAPKRCAEIGCLAGGAVVQNLGGEVVDGGWRWLHAQLYGELAQEVVRGSASVVQEELLQCYSLIHKKGRGVVYYGSARLKQDSPYWAKAMELGKGVAQLLRVTTWSGGGPGMMEAATLGASEAGYPIAGIRIQREAGTTVLSGKSYLPPEATVFCRFLSPRKVALVDAGVRQQELDRTAYIFLPGGLGTMDEFFELLTLVQLKKLGTKFAVPLILCNYNGVYDGLLQFLRSCEHHGTLNNQEISGVVICNTNEEIIHHLARFYGIDSMRNQT</sequence>
<dbReference type="InterPro" id="IPR031100">
    <property type="entry name" value="LOG_fam"/>
</dbReference>
<protein>
    <recommendedName>
        <fullName evidence="4">Carbohydrate kinase PfkB domain-containing protein</fullName>
    </recommendedName>
</protein>
<gene>
    <name evidence="5" type="ORF">PSAL00342_LOCUS4132</name>
</gene>
<dbReference type="PROSITE" id="PS00584">
    <property type="entry name" value="PFKB_KINASES_2"/>
    <property type="match status" value="1"/>
</dbReference>
<name>A0A7S3XE40_9CHLO</name>
<reference evidence="5" key="1">
    <citation type="submission" date="2021-01" db="EMBL/GenBank/DDBJ databases">
        <authorList>
            <person name="Corre E."/>
            <person name="Pelletier E."/>
            <person name="Niang G."/>
            <person name="Scheremetjew M."/>
            <person name="Finn R."/>
            <person name="Kale V."/>
            <person name="Holt S."/>
            <person name="Cochrane G."/>
            <person name="Meng A."/>
            <person name="Brown T."/>
            <person name="Cohen L."/>
        </authorList>
    </citation>
    <scope>NUCLEOTIDE SEQUENCE</scope>
    <source>
        <strain evidence="5">CCMP1897</strain>
    </source>
</reference>
<dbReference type="SUPFAM" id="SSF102405">
    <property type="entry name" value="MCP/YpsA-like"/>
    <property type="match status" value="1"/>
</dbReference>
<dbReference type="InterPro" id="IPR011611">
    <property type="entry name" value="PfkB_dom"/>
</dbReference>